<dbReference type="Pfam" id="PF25876">
    <property type="entry name" value="HH_MFP_RND"/>
    <property type="match status" value="1"/>
</dbReference>
<keyword evidence="7" id="KW-0472">Membrane</keyword>
<gene>
    <name evidence="13" type="primary">macA_2</name>
    <name evidence="13" type="ORF">Phpb_02854</name>
</gene>
<keyword evidence="5" id="KW-0997">Cell inner membrane</keyword>
<evidence type="ECO:0000259" key="11">
    <source>
        <dbReference type="Pfam" id="PF25944"/>
    </source>
</evidence>
<evidence type="ECO:0000259" key="12">
    <source>
        <dbReference type="Pfam" id="PF25967"/>
    </source>
</evidence>
<dbReference type="GO" id="GO:0015562">
    <property type="term" value="F:efflux transmembrane transporter activity"/>
    <property type="evidence" value="ECO:0007669"/>
    <property type="project" value="TreeGrafter"/>
</dbReference>
<evidence type="ECO:0000313" key="14">
    <source>
        <dbReference type="Proteomes" id="UP000092665"/>
    </source>
</evidence>
<dbReference type="InterPro" id="IPR058625">
    <property type="entry name" value="MdtA-like_BSH"/>
</dbReference>
<feature type="domain" description="Multidrug resistance protein MdtA-like C-terminal permuted SH3" evidence="12">
    <location>
        <begin position="305"/>
        <end position="363"/>
    </location>
</feature>
<evidence type="ECO:0000259" key="10">
    <source>
        <dbReference type="Pfam" id="PF25917"/>
    </source>
</evidence>
<dbReference type="SUPFAM" id="SSF111369">
    <property type="entry name" value="HlyD-like secretion proteins"/>
    <property type="match status" value="1"/>
</dbReference>
<feature type="coiled-coil region" evidence="8">
    <location>
        <begin position="101"/>
        <end position="166"/>
    </location>
</feature>
<protein>
    <submittedName>
        <fullName evidence="13">Macrolide export protein MacA</fullName>
    </submittedName>
</protein>
<keyword evidence="6 8" id="KW-0175">Coiled coil</keyword>
<dbReference type="PANTHER" id="PTHR30469:SF34">
    <property type="entry name" value="MACROLIDE EXPORT PROTEIN MACA"/>
    <property type="match status" value="1"/>
</dbReference>
<evidence type="ECO:0000256" key="2">
    <source>
        <dbReference type="ARBA" id="ARBA00009477"/>
    </source>
</evidence>
<dbReference type="InterPro" id="IPR006143">
    <property type="entry name" value="RND_pump_MFP"/>
</dbReference>
<evidence type="ECO:0000313" key="13">
    <source>
        <dbReference type="EMBL" id="OCA54410.1"/>
    </source>
</evidence>
<feature type="domain" description="Multidrug resistance protein MdtA-like alpha-helical hairpin" evidence="9">
    <location>
        <begin position="108"/>
        <end position="184"/>
    </location>
</feature>
<comment type="subcellular location">
    <subcellularLocation>
        <location evidence="1">Cell membrane</location>
    </subcellularLocation>
</comment>
<accession>A0A1B8YGY8</accession>
<evidence type="ECO:0000256" key="5">
    <source>
        <dbReference type="ARBA" id="ARBA00022519"/>
    </source>
</evidence>
<feature type="domain" description="Multidrug resistance protein MdtA-like barrel-sandwich hybrid" evidence="10">
    <location>
        <begin position="60"/>
        <end position="216"/>
    </location>
</feature>
<dbReference type="InterPro" id="IPR058623">
    <property type="entry name" value="MacA"/>
</dbReference>
<comment type="caution">
    <text evidence="13">The sequence shown here is derived from an EMBL/GenBank/DDBJ whole genome shotgun (WGS) entry which is preliminary data.</text>
</comment>
<feature type="domain" description="Multidrug resistance protein MdtA-like beta-barrel" evidence="11">
    <location>
        <begin position="222"/>
        <end position="301"/>
    </location>
</feature>
<dbReference type="GO" id="GO:1990281">
    <property type="term" value="C:efflux pump complex"/>
    <property type="evidence" value="ECO:0007669"/>
    <property type="project" value="TreeGrafter"/>
</dbReference>
<dbReference type="GO" id="GO:0030313">
    <property type="term" value="C:cell envelope"/>
    <property type="evidence" value="ECO:0007669"/>
    <property type="project" value="UniProtKB-SubCell"/>
</dbReference>
<dbReference type="Gene3D" id="2.40.420.20">
    <property type="match status" value="1"/>
</dbReference>
<dbReference type="AlphaFoldDB" id="A0A1B8YGY8"/>
<dbReference type="Gene3D" id="2.40.50.100">
    <property type="match status" value="1"/>
</dbReference>
<dbReference type="GO" id="GO:0019898">
    <property type="term" value="C:extrinsic component of membrane"/>
    <property type="evidence" value="ECO:0007669"/>
    <property type="project" value="InterPro"/>
</dbReference>
<dbReference type="InterPro" id="IPR030190">
    <property type="entry name" value="MacA_alpha-hairpin_sf"/>
</dbReference>
<dbReference type="PATRIC" id="fig|29488.15.peg.3139"/>
<evidence type="ECO:0000259" key="9">
    <source>
        <dbReference type="Pfam" id="PF25876"/>
    </source>
</evidence>
<proteinExistence type="inferred from homology"/>
<evidence type="ECO:0000256" key="6">
    <source>
        <dbReference type="ARBA" id="ARBA00023054"/>
    </source>
</evidence>
<sequence length="372" mass="40911">MNFIRSKRRWVVLLAIVAVITLILGYFLHGSEAVKYQTVPVIKGDLDKNVLATGKLDAVRKVDVGAQVSGQLQNLYVEVGDKVKEGQLLALIDPKPAQNQVKEVEATIQELRASLIEARAQLELARLTLQRQNDLARVQAVSLQELDQAKTDVEVKRAKVETLLAQISKNQASLDTAETSLQYTRITAPMDGVVVNIKTLQGQTVIAAQEAPTILTLADLGTMLVKAEVSEADIIYLKPGQKASFTVLGAPDKNFPGVLKDILPTPEKINDAIFFYARFEVANPQQLLRLQMTAQVKIQLDSHRDVLMIPISALGKQITPTRYEVNILNGDKQEKREVTIGVRNDVNVQILSGLKEHEQVITGLSDAAGDEE</sequence>
<evidence type="ECO:0000256" key="1">
    <source>
        <dbReference type="ARBA" id="ARBA00004236"/>
    </source>
</evidence>
<dbReference type="PANTHER" id="PTHR30469">
    <property type="entry name" value="MULTIDRUG RESISTANCE PROTEIN MDTA"/>
    <property type="match status" value="1"/>
</dbReference>
<dbReference type="InterPro" id="IPR058626">
    <property type="entry name" value="MdtA-like_b-barrel"/>
</dbReference>
<evidence type="ECO:0000256" key="7">
    <source>
        <dbReference type="ARBA" id="ARBA00023136"/>
    </source>
</evidence>
<reference evidence="14" key="1">
    <citation type="submission" date="2015-11" db="EMBL/GenBank/DDBJ databases">
        <authorList>
            <person name="Tobias N.J."/>
            <person name="Mishra B."/>
            <person name="Gupta D.K."/>
            <person name="Thines M."/>
            <person name="Stinear T.P."/>
            <person name="Bode H.B."/>
        </authorList>
    </citation>
    <scope>NUCLEOTIDE SEQUENCE [LARGE SCALE GENOMIC DNA]</scope>
    <source>
        <strain evidence="14">PB45.5</strain>
    </source>
</reference>
<keyword evidence="14" id="KW-1185">Reference proteome</keyword>
<dbReference type="NCBIfam" id="TIGR01730">
    <property type="entry name" value="RND_mfp"/>
    <property type="match status" value="1"/>
</dbReference>
<dbReference type="InterPro" id="IPR058624">
    <property type="entry name" value="MdtA-like_HH"/>
</dbReference>
<dbReference type="NCBIfam" id="NF008606">
    <property type="entry name" value="PRK11578.1"/>
    <property type="match status" value="1"/>
</dbReference>
<dbReference type="Pfam" id="PF25917">
    <property type="entry name" value="BSH_RND"/>
    <property type="match status" value="1"/>
</dbReference>
<dbReference type="Pfam" id="PF25967">
    <property type="entry name" value="RND-MFP_C"/>
    <property type="match status" value="1"/>
</dbReference>
<dbReference type="RefSeq" id="WP_065390889.1">
    <property type="nucleotide sequence ID" value="NZ_CAWMQN010000072.1"/>
</dbReference>
<dbReference type="Proteomes" id="UP000092665">
    <property type="component" value="Unassembled WGS sequence"/>
</dbReference>
<dbReference type="GO" id="GO:1990961">
    <property type="term" value="P:xenobiotic detoxification by transmembrane export across the plasma membrane"/>
    <property type="evidence" value="ECO:0007669"/>
    <property type="project" value="InterPro"/>
</dbReference>
<keyword evidence="3" id="KW-0813">Transport</keyword>
<evidence type="ECO:0000256" key="4">
    <source>
        <dbReference type="ARBA" id="ARBA00022475"/>
    </source>
</evidence>
<dbReference type="InterPro" id="IPR058627">
    <property type="entry name" value="MdtA-like_C"/>
</dbReference>
<dbReference type="EMBL" id="LOIC01000072">
    <property type="protein sequence ID" value="OCA54410.1"/>
    <property type="molecule type" value="Genomic_DNA"/>
</dbReference>
<name>A0A1B8YGY8_9GAMM</name>
<keyword evidence="4" id="KW-1003">Cell membrane</keyword>
<dbReference type="Pfam" id="PF25944">
    <property type="entry name" value="Beta-barrel_RND"/>
    <property type="match status" value="1"/>
</dbReference>
<dbReference type="GO" id="GO:1990195">
    <property type="term" value="C:macrolide transmembrane transporter complex"/>
    <property type="evidence" value="ECO:0007669"/>
    <property type="project" value="InterPro"/>
</dbReference>
<dbReference type="Gene3D" id="2.40.30.170">
    <property type="match status" value="1"/>
</dbReference>
<comment type="similarity">
    <text evidence="2">Belongs to the membrane fusion protein (MFP) (TC 8.A.1) family.</text>
</comment>
<evidence type="ECO:0000256" key="3">
    <source>
        <dbReference type="ARBA" id="ARBA00022448"/>
    </source>
</evidence>
<organism evidence="13 14">
    <name type="scientific">Photorhabdus namnaonensis</name>
    <dbReference type="NCBI Taxonomy" id="1851568"/>
    <lineage>
        <taxon>Bacteria</taxon>
        <taxon>Pseudomonadati</taxon>
        <taxon>Pseudomonadota</taxon>
        <taxon>Gammaproteobacteria</taxon>
        <taxon>Enterobacterales</taxon>
        <taxon>Morganellaceae</taxon>
        <taxon>Photorhabdus</taxon>
    </lineage>
</organism>
<dbReference type="Gene3D" id="6.10.140.1990">
    <property type="match status" value="1"/>
</dbReference>
<evidence type="ECO:0000256" key="8">
    <source>
        <dbReference type="SAM" id="Coils"/>
    </source>
</evidence>